<keyword evidence="3" id="KW-0804">Transcription</keyword>
<evidence type="ECO:0000256" key="4">
    <source>
        <dbReference type="SAM" id="MobiDB-lite"/>
    </source>
</evidence>
<evidence type="ECO:0000256" key="3">
    <source>
        <dbReference type="ARBA" id="ARBA00023163"/>
    </source>
</evidence>
<sequence>MDAQASSRGSDGLGSDGPHSDGVEEAVAVLKAVADPTRFRLLWALSQQELPVGKLAELVGAHVAAVSQHLAKLRTAGLVASRRDGTRIFYRISGEHVRGLLEEVVVVAGSGGDESTGPGGSAPASATEPAPAARTLRWPRAVGLRPVRRST</sequence>
<keyword evidence="1" id="KW-0805">Transcription regulation</keyword>
<feature type="region of interest" description="Disordered" evidence="4">
    <location>
        <begin position="1"/>
        <end position="21"/>
    </location>
</feature>
<dbReference type="Pfam" id="PF01022">
    <property type="entry name" value="HTH_5"/>
    <property type="match status" value="1"/>
</dbReference>
<dbReference type="Gene3D" id="1.10.10.10">
    <property type="entry name" value="Winged helix-like DNA-binding domain superfamily/Winged helix DNA-binding domain"/>
    <property type="match status" value="1"/>
</dbReference>
<dbReference type="InterPro" id="IPR001845">
    <property type="entry name" value="HTH_ArsR_DNA-bd_dom"/>
</dbReference>
<keyword evidence="7" id="KW-1185">Reference proteome</keyword>
<protein>
    <submittedName>
        <fullName evidence="6">Metalloregulator ArsR/SmtB family transcription factor</fullName>
    </submittedName>
</protein>
<organism evidence="6 7">
    <name type="scientific">Streptantibioticus ferralitis</name>
    <dbReference type="NCBI Taxonomy" id="236510"/>
    <lineage>
        <taxon>Bacteria</taxon>
        <taxon>Bacillati</taxon>
        <taxon>Actinomycetota</taxon>
        <taxon>Actinomycetes</taxon>
        <taxon>Kitasatosporales</taxon>
        <taxon>Streptomycetaceae</taxon>
        <taxon>Streptantibioticus</taxon>
    </lineage>
</organism>
<feature type="compositionally biased region" description="Low complexity" evidence="4">
    <location>
        <begin position="121"/>
        <end position="133"/>
    </location>
</feature>
<reference evidence="6 7" key="1">
    <citation type="submission" date="2023-03" db="EMBL/GenBank/DDBJ databases">
        <title>Draft genome sequence of type strain Streptomyces ferralitis JCM 14344.</title>
        <authorList>
            <person name="Klaysubun C."/>
            <person name="Duangmal K."/>
        </authorList>
    </citation>
    <scope>NUCLEOTIDE SEQUENCE [LARGE SCALE GENOMIC DNA]</scope>
    <source>
        <strain evidence="6 7">JCM 14344</strain>
    </source>
</reference>
<accession>A0ABT5ZAV6</accession>
<proteinExistence type="predicted"/>
<dbReference type="RefSeq" id="WP_275822118.1">
    <property type="nucleotide sequence ID" value="NZ_BAAANM010000027.1"/>
</dbReference>
<feature type="domain" description="HTH arsR-type" evidence="5">
    <location>
        <begin position="18"/>
        <end position="112"/>
    </location>
</feature>
<gene>
    <name evidence="6" type="ORF">P2L57_36255</name>
</gene>
<feature type="region of interest" description="Disordered" evidence="4">
    <location>
        <begin position="111"/>
        <end position="137"/>
    </location>
</feature>
<evidence type="ECO:0000313" key="6">
    <source>
        <dbReference type="EMBL" id="MDF2260978.1"/>
    </source>
</evidence>
<keyword evidence="2" id="KW-0238">DNA-binding</keyword>
<comment type="caution">
    <text evidence="6">The sequence shown here is derived from an EMBL/GenBank/DDBJ whole genome shotgun (WGS) entry which is preliminary data.</text>
</comment>
<dbReference type="PANTHER" id="PTHR43132:SF8">
    <property type="entry name" value="HTH-TYPE TRANSCRIPTIONAL REGULATOR KMTR"/>
    <property type="match status" value="1"/>
</dbReference>
<evidence type="ECO:0000313" key="7">
    <source>
        <dbReference type="Proteomes" id="UP001220022"/>
    </source>
</evidence>
<dbReference type="InterPro" id="IPR036390">
    <property type="entry name" value="WH_DNA-bd_sf"/>
</dbReference>
<dbReference type="EMBL" id="JARHTQ010000044">
    <property type="protein sequence ID" value="MDF2260978.1"/>
    <property type="molecule type" value="Genomic_DNA"/>
</dbReference>
<dbReference type="Proteomes" id="UP001220022">
    <property type="component" value="Unassembled WGS sequence"/>
</dbReference>
<dbReference type="CDD" id="cd00090">
    <property type="entry name" value="HTH_ARSR"/>
    <property type="match status" value="1"/>
</dbReference>
<dbReference type="NCBIfam" id="NF033788">
    <property type="entry name" value="HTH_metalloreg"/>
    <property type="match status" value="1"/>
</dbReference>
<dbReference type="PRINTS" id="PR00778">
    <property type="entry name" value="HTHARSR"/>
</dbReference>
<evidence type="ECO:0000256" key="2">
    <source>
        <dbReference type="ARBA" id="ARBA00023125"/>
    </source>
</evidence>
<dbReference type="PANTHER" id="PTHR43132">
    <property type="entry name" value="ARSENICAL RESISTANCE OPERON REPRESSOR ARSR-RELATED"/>
    <property type="match status" value="1"/>
</dbReference>
<dbReference type="SUPFAM" id="SSF46785">
    <property type="entry name" value="Winged helix' DNA-binding domain"/>
    <property type="match status" value="1"/>
</dbReference>
<dbReference type="SMART" id="SM00418">
    <property type="entry name" value="HTH_ARSR"/>
    <property type="match status" value="1"/>
</dbReference>
<dbReference type="InterPro" id="IPR036388">
    <property type="entry name" value="WH-like_DNA-bd_sf"/>
</dbReference>
<evidence type="ECO:0000259" key="5">
    <source>
        <dbReference type="PROSITE" id="PS50987"/>
    </source>
</evidence>
<dbReference type="PROSITE" id="PS50987">
    <property type="entry name" value="HTH_ARSR_2"/>
    <property type="match status" value="1"/>
</dbReference>
<evidence type="ECO:0000256" key="1">
    <source>
        <dbReference type="ARBA" id="ARBA00023015"/>
    </source>
</evidence>
<dbReference type="InterPro" id="IPR011991">
    <property type="entry name" value="ArsR-like_HTH"/>
</dbReference>
<name>A0ABT5ZAV6_9ACTN</name>
<feature type="compositionally biased region" description="Gly residues" evidence="4">
    <location>
        <begin position="111"/>
        <end position="120"/>
    </location>
</feature>
<feature type="compositionally biased region" description="Low complexity" evidence="4">
    <location>
        <begin position="1"/>
        <end position="10"/>
    </location>
</feature>
<dbReference type="InterPro" id="IPR051011">
    <property type="entry name" value="Metal_resp_trans_reg"/>
</dbReference>